<comment type="caution">
    <text evidence="2">The sequence shown here is derived from an EMBL/GenBank/DDBJ whole genome shotgun (WGS) entry which is preliminary data.</text>
</comment>
<feature type="non-terminal residue" evidence="2">
    <location>
        <position position="99"/>
    </location>
</feature>
<feature type="chain" id="PRO_5043741154" evidence="1">
    <location>
        <begin position="25"/>
        <end position="99"/>
    </location>
</feature>
<name>A0AAV2S3Z7_MEGNR</name>
<keyword evidence="1" id="KW-0732">Signal</keyword>
<evidence type="ECO:0000313" key="3">
    <source>
        <dbReference type="Proteomes" id="UP001497623"/>
    </source>
</evidence>
<proteinExistence type="predicted"/>
<accession>A0AAV2S3Z7</accession>
<dbReference type="AlphaFoldDB" id="A0AAV2S3Z7"/>
<dbReference type="Proteomes" id="UP001497623">
    <property type="component" value="Unassembled WGS sequence"/>
</dbReference>
<sequence>HSRNMVQTVMKLVVFSLAVGTVLAAPAKLDQFFGHQHDDRHFAQQQQQQQHFSSDSIGKQVQDVSFAGGDFTDIQEDIRDGPFWDGSYYFRYVTADGTV</sequence>
<keyword evidence="3" id="KW-1185">Reference proteome</keyword>
<dbReference type="EMBL" id="CAXKWB010040944">
    <property type="protein sequence ID" value="CAL4155861.1"/>
    <property type="molecule type" value="Genomic_DNA"/>
</dbReference>
<protein>
    <submittedName>
        <fullName evidence="2">Uncharacterized protein</fullName>
    </submittedName>
</protein>
<organism evidence="2 3">
    <name type="scientific">Meganyctiphanes norvegica</name>
    <name type="common">Northern krill</name>
    <name type="synonym">Thysanopoda norvegica</name>
    <dbReference type="NCBI Taxonomy" id="48144"/>
    <lineage>
        <taxon>Eukaryota</taxon>
        <taxon>Metazoa</taxon>
        <taxon>Ecdysozoa</taxon>
        <taxon>Arthropoda</taxon>
        <taxon>Crustacea</taxon>
        <taxon>Multicrustacea</taxon>
        <taxon>Malacostraca</taxon>
        <taxon>Eumalacostraca</taxon>
        <taxon>Eucarida</taxon>
        <taxon>Euphausiacea</taxon>
        <taxon>Euphausiidae</taxon>
        <taxon>Meganyctiphanes</taxon>
    </lineage>
</organism>
<evidence type="ECO:0000256" key="1">
    <source>
        <dbReference type="SAM" id="SignalP"/>
    </source>
</evidence>
<gene>
    <name evidence="2" type="ORF">MNOR_LOCUS31571</name>
</gene>
<reference evidence="2 3" key="1">
    <citation type="submission" date="2024-05" db="EMBL/GenBank/DDBJ databases">
        <authorList>
            <person name="Wallberg A."/>
        </authorList>
    </citation>
    <scope>NUCLEOTIDE SEQUENCE [LARGE SCALE GENOMIC DNA]</scope>
</reference>
<feature type="non-terminal residue" evidence="2">
    <location>
        <position position="1"/>
    </location>
</feature>
<evidence type="ECO:0000313" key="2">
    <source>
        <dbReference type="EMBL" id="CAL4155861.1"/>
    </source>
</evidence>
<feature type="signal peptide" evidence="1">
    <location>
        <begin position="1"/>
        <end position="24"/>
    </location>
</feature>